<feature type="transmembrane region" description="Helical" evidence="5">
    <location>
        <begin position="466"/>
        <end position="488"/>
    </location>
</feature>
<dbReference type="PANTHER" id="PTHR22950">
    <property type="entry name" value="AMINO ACID TRANSPORTER"/>
    <property type="match status" value="1"/>
</dbReference>
<evidence type="ECO:0000256" key="2">
    <source>
        <dbReference type="ARBA" id="ARBA00022692"/>
    </source>
</evidence>
<keyword evidence="2 5" id="KW-0812">Transmembrane</keyword>
<accession>A0A1Y1K9N8</accession>
<dbReference type="AlphaFoldDB" id="A0A1Y1K9N8"/>
<organism evidence="7">
    <name type="scientific">Photinus pyralis</name>
    <name type="common">Common eastern firefly</name>
    <name type="synonym">Lampyris pyralis</name>
    <dbReference type="NCBI Taxonomy" id="7054"/>
    <lineage>
        <taxon>Eukaryota</taxon>
        <taxon>Metazoa</taxon>
        <taxon>Ecdysozoa</taxon>
        <taxon>Arthropoda</taxon>
        <taxon>Hexapoda</taxon>
        <taxon>Insecta</taxon>
        <taxon>Pterygota</taxon>
        <taxon>Neoptera</taxon>
        <taxon>Endopterygota</taxon>
        <taxon>Coleoptera</taxon>
        <taxon>Polyphaga</taxon>
        <taxon>Elateriformia</taxon>
        <taxon>Elateroidea</taxon>
        <taxon>Lampyridae</taxon>
        <taxon>Lampyrinae</taxon>
        <taxon>Photinus</taxon>
    </lineage>
</organism>
<dbReference type="GO" id="GO:0015179">
    <property type="term" value="F:L-amino acid transmembrane transporter activity"/>
    <property type="evidence" value="ECO:0007669"/>
    <property type="project" value="TreeGrafter"/>
</dbReference>
<dbReference type="GeneID" id="116167759"/>
<feature type="transmembrane region" description="Helical" evidence="5">
    <location>
        <begin position="239"/>
        <end position="261"/>
    </location>
</feature>
<feature type="transmembrane region" description="Helical" evidence="5">
    <location>
        <begin position="426"/>
        <end position="446"/>
    </location>
</feature>
<proteinExistence type="predicted"/>
<protein>
    <recommendedName>
        <fullName evidence="6">Amino acid transporter transmembrane domain-containing protein</fullName>
    </recommendedName>
</protein>
<dbReference type="Pfam" id="PF01490">
    <property type="entry name" value="Aa_trans"/>
    <property type="match status" value="1"/>
</dbReference>
<feature type="domain" description="Amino acid transporter transmembrane" evidence="6">
    <location>
        <begin position="81"/>
        <end position="484"/>
    </location>
</feature>
<feature type="transmembrane region" description="Helical" evidence="5">
    <location>
        <begin position="6"/>
        <end position="25"/>
    </location>
</feature>
<dbReference type="InterPro" id="IPR013057">
    <property type="entry name" value="AA_transpt_TM"/>
</dbReference>
<evidence type="ECO:0000256" key="1">
    <source>
        <dbReference type="ARBA" id="ARBA00004141"/>
    </source>
</evidence>
<dbReference type="KEGG" id="ppyr:116167759"/>
<evidence type="ECO:0000256" key="4">
    <source>
        <dbReference type="ARBA" id="ARBA00023136"/>
    </source>
</evidence>
<feature type="transmembrane region" description="Helical" evidence="5">
    <location>
        <begin position="215"/>
        <end position="232"/>
    </location>
</feature>
<reference evidence="7" key="1">
    <citation type="journal article" date="2016" name="Sci. Rep.">
        <title>Molecular characterization of firefly nuptial gifts: a multi-omics approach sheds light on postcopulatory sexual selection.</title>
        <authorList>
            <person name="Al-Wathiqui N."/>
            <person name="Fallon T.R."/>
            <person name="South A."/>
            <person name="Weng J.K."/>
            <person name="Lewis S.M."/>
        </authorList>
    </citation>
    <scope>NUCLEOTIDE SEQUENCE</scope>
</reference>
<feature type="transmembrane region" description="Helical" evidence="5">
    <location>
        <begin position="113"/>
        <end position="134"/>
    </location>
</feature>
<dbReference type="GO" id="GO:0005774">
    <property type="term" value="C:vacuolar membrane"/>
    <property type="evidence" value="ECO:0007669"/>
    <property type="project" value="TreeGrafter"/>
</dbReference>
<feature type="transmembrane region" description="Helical" evidence="5">
    <location>
        <begin position="281"/>
        <end position="299"/>
    </location>
</feature>
<feature type="transmembrane region" description="Helical" evidence="5">
    <location>
        <begin position="311"/>
        <end position="336"/>
    </location>
</feature>
<dbReference type="EMBL" id="GEZM01088602">
    <property type="protein sequence ID" value="JAV58074.1"/>
    <property type="molecule type" value="Transcribed_RNA"/>
</dbReference>
<feature type="transmembrane region" description="Helical" evidence="5">
    <location>
        <begin position="175"/>
        <end position="195"/>
    </location>
</feature>
<feature type="transmembrane region" description="Helical" evidence="5">
    <location>
        <begin position="356"/>
        <end position="380"/>
    </location>
</feature>
<evidence type="ECO:0000256" key="5">
    <source>
        <dbReference type="SAM" id="Phobius"/>
    </source>
</evidence>
<feature type="transmembrane region" description="Helical" evidence="5">
    <location>
        <begin position="400"/>
        <end position="420"/>
    </location>
</feature>
<name>A0A1Y1K9N8_PHOPY</name>
<evidence type="ECO:0000313" key="7">
    <source>
        <dbReference type="EMBL" id="JAV58074.1"/>
    </source>
</evidence>
<evidence type="ECO:0000259" key="6">
    <source>
        <dbReference type="Pfam" id="PF01490"/>
    </source>
</evidence>
<keyword evidence="3 5" id="KW-1133">Transmembrane helix</keyword>
<evidence type="ECO:0000256" key="3">
    <source>
        <dbReference type="ARBA" id="ARBA00022989"/>
    </source>
</evidence>
<dbReference type="OrthoDB" id="1684102at2759"/>
<dbReference type="RefSeq" id="XP_031339106.1">
    <property type="nucleotide sequence ID" value="XM_031483246.1"/>
</dbReference>
<comment type="subcellular location">
    <subcellularLocation>
        <location evidence="1">Membrane</location>
        <topology evidence="1">Multi-pass membrane protein</topology>
    </subcellularLocation>
</comment>
<keyword evidence="4 5" id="KW-0472">Membrane</keyword>
<dbReference type="PANTHER" id="PTHR22950:SF494">
    <property type="entry name" value="GH04538P"/>
    <property type="match status" value="1"/>
</dbReference>
<sequence>MLFKLWRSTTCTLTMNHVFLISLLITRFTMKNKKDTSFNLDDFTSTTTLATNEVSAQIPSNGTLKDDGEYNPFEHRIVEHPTSTVGSLIHLLKGALGTGILAMPHAFKNAGLLLGSVATIAIGILCTHCIHLLVSASRDICRRSKVPSLGLAETCGAAFDYGPKCLRKYSGAVKVFADISLVVTYFMGVCVYIVFIAESTEQLVKHWFPEFELDTRIYSAITMIPLLLSTQIRQLKYLVPFSFLANICLLVGFGITLYYVFNETPDLSSVPLFESLERLPTFLSTVIFAMEGVGVVMPVENTMKHPQRFLGWFGVLNVAMGTVVVIYGVIGFFGFLRFGEETEASITLNLPVSESLAQSVKVLVVLAVFFTYNLQTYVALDVIWKRILSPRVQGKVKINFAQIAMRCLFVAGTVIIAVVVRNLEPIITLVGSVCLSTLGILLPAVVDTVLHFDKLGFLKWRLFKNIFLCVFSLVALVSGLMISIHSLINN</sequence>